<dbReference type="InterPro" id="IPR004352">
    <property type="entry name" value="GH114_TIM-barrel"/>
</dbReference>
<reference evidence="2" key="1">
    <citation type="journal article" date="2022" name="Nat. Microbiol.">
        <title>Unique mobile elements and scalable gene flow at the prokaryote-eukaryote boundary revealed by circularized Asgard archaea genomes.</title>
        <authorList>
            <person name="Wu F."/>
            <person name="Speth D.R."/>
            <person name="Philosof A."/>
            <person name="Cremiere A."/>
            <person name="Narayanan A."/>
            <person name="Barco R.A."/>
            <person name="Connon S.A."/>
            <person name="Amend J.P."/>
            <person name="Antoshechkin I.A."/>
            <person name="Orphan V.J."/>
        </authorList>
    </citation>
    <scope>NUCLEOTIDE SEQUENCE</scope>
    <source>
        <strain evidence="2">PM71</strain>
    </source>
</reference>
<gene>
    <name evidence="2" type="ORF">K9W45_02560</name>
</gene>
<dbReference type="InterPro" id="IPR017853">
    <property type="entry name" value="GH"/>
</dbReference>
<sequence length="292" mass="34239">METQNPPQFNVNGFIVNDFAYQLQNIDIEEISNSKYDLIIIDYSADGSEELEYNNSQVSYMREGNEKKILLSYMSIGEAETYRFYWDNSWDVDNDGIPDDNAPEWLDVENPDWEGNYKVKYWNPEWQRIIFGTNESYLDRIIAAGFDGCYLDIIDAFEYYEDERPTAKEEMIDFVISISKYAKSKKPSFLVIPQNGEVLLESDEYRQAIDGIGREDVYFLNNIKRPKNVIEEVTSLLKLLTQENKIVMIIDYPTLYSRVRTFYPLAYQDGFLAHAPPRDLDKLVYHPDFLPD</sequence>
<dbReference type="NCBIfam" id="TIGR01370">
    <property type="entry name" value="MJ1477/TM1410 family putative glycoside hydrolase"/>
    <property type="match status" value="1"/>
</dbReference>
<dbReference type="Pfam" id="PF03537">
    <property type="entry name" value="Glyco_hydro_114"/>
    <property type="match status" value="1"/>
</dbReference>
<dbReference type="InterPro" id="IPR016063">
    <property type="entry name" value="TM1410_Glycdase"/>
</dbReference>
<dbReference type="EMBL" id="CP084166">
    <property type="protein sequence ID" value="UJG41353.1"/>
    <property type="molecule type" value="Genomic_DNA"/>
</dbReference>
<dbReference type="PANTHER" id="PTHR35882">
    <property type="entry name" value="PELA"/>
    <property type="match status" value="1"/>
</dbReference>
<dbReference type="SUPFAM" id="SSF51445">
    <property type="entry name" value="(Trans)glycosidases"/>
    <property type="match status" value="1"/>
</dbReference>
<dbReference type="PRINTS" id="PR01545">
    <property type="entry name" value="THEMAYE10DUF"/>
</dbReference>
<dbReference type="Gene3D" id="3.20.20.70">
    <property type="entry name" value="Aldolase class I"/>
    <property type="match status" value="1"/>
</dbReference>
<dbReference type="Proteomes" id="UP001201020">
    <property type="component" value="Chromosome"/>
</dbReference>
<dbReference type="PANTHER" id="PTHR35882:SF1">
    <property type="match status" value="1"/>
</dbReference>
<evidence type="ECO:0000259" key="1">
    <source>
        <dbReference type="Pfam" id="PF03537"/>
    </source>
</evidence>
<proteinExistence type="predicted"/>
<dbReference type="InterPro" id="IPR016062">
    <property type="entry name" value="TM1410-rel"/>
</dbReference>
<evidence type="ECO:0000313" key="2">
    <source>
        <dbReference type="EMBL" id="UJG41353.1"/>
    </source>
</evidence>
<name>A0A9Y1FM86_9ARCH</name>
<dbReference type="InterPro" id="IPR013785">
    <property type="entry name" value="Aldolase_TIM"/>
</dbReference>
<protein>
    <submittedName>
        <fullName evidence="2">Endo alpha-1,4 polygalactosaminidase</fullName>
    </submittedName>
</protein>
<organism evidence="2">
    <name type="scientific">Candidatus Heimdallarchaeum aukensis</name>
    <dbReference type="NCBI Taxonomy" id="2876573"/>
    <lineage>
        <taxon>Archaea</taxon>
        <taxon>Promethearchaeati</taxon>
        <taxon>Candidatus Heimdallarchaeota</taxon>
        <taxon>Candidatus Heimdallarchaeia (ex Rinke et al. 2021) (nom. nud.)</taxon>
        <taxon>Candidatus Heimdallarchaeales</taxon>
        <taxon>Candidatus Heimdallarchaeaceae</taxon>
        <taxon>Candidatus Heimdallarchaeum</taxon>
    </lineage>
</organism>
<accession>A0A9Y1FM86</accession>
<dbReference type="AlphaFoldDB" id="A0A9Y1FM86"/>
<feature type="domain" description="Glycoside-hydrolase family GH114 TIM-barrel" evidence="1">
    <location>
        <begin position="19"/>
        <end position="259"/>
    </location>
</feature>